<name>A0A4Y8Q623_9BACL</name>
<evidence type="ECO:0000313" key="8">
    <source>
        <dbReference type="Proteomes" id="UP000298246"/>
    </source>
</evidence>
<evidence type="ECO:0008006" key="9">
    <source>
        <dbReference type="Google" id="ProtNLM"/>
    </source>
</evidence>
<evidence type="ECO:0000313" key="7">
    <source>
        <dbReference type="EMBL" id="TFE89753.1"/>
    </source>
</evidence>
<dbReference type="Pfam" id="PF01810">
    <property type="entry name" value="LysE"/>
    <property type="match status" value="1"/>
</dbReference>
<organism evidence="7 8">
    <name type="scientific">Paenibacillus athensensis</name>
    <dbReference type="NCBI Taxonomy" id="1967502"/>
    <lineage>
        <taxon>Bacteria</taxon>
        <taxon>Bacillati</taxon>
        <taxon>Bacillota</taxon>
        <taxon>Bacilli</taxon>
        <taxon>Bacillales</taxon>
        <taxon>Paenibacillaceae</taxon>
        <taxon>Paenibacillus</taxon>
    </lineage>
</organism>
<comment type="caution">
    <text evidence="7">The sequence shown here is derived from an EMBL/GenBank/DDBJ whole genome shotgun (WGS) entry which is preliminary data.</text>
</comment>
<dbReference type="GO" id="GO:0005886">
    <property type="term" value="C:plasma membrane"/>
    <property type="evidence" value="ECO:0007669"/>
    <property type="project" value="UniProtKB-SubCell"/>
</dbReference>
<keyword evidence="5 6" id="KW-0472">Membrane</keyword>
<evidence type="ECO:0000256" key="5">
    <source>
        <dbReference type="ARBA" id="ARBA00023136"/>
    </source>
</evidence>
<feature type="transmembrane region" description="Helical" evidence="6">
    <location>
        <begin position="142"/>
        <end position="161"/>
    </location>
</feature>
<dbReference type="AlphaFoldDB" id="A0A4Y8Q623"/>
<gene>
    <name evidence="7" type="ORF">B5M42_06585</name>
</gene>
<feature type="transmembrane region" description="Helical" evidence="6">
    <location>
        <begin position="40"/>
        <end position="65"/>
    </location>
</feature>
<keyword evidence="3 6" id="KW-0812">Transmembrane</keyword>
<evidence type="ECO:0000256" key="2">
    <source>
        <dbReference type="ARBA" id="ARBA00022475"/>
    </source>
</evidence>
<keyword evidence="2" id="KW-1003">Cell membrane</keyword>
<evidence type="ECO:0000256" key="6">
    <source>
        <dbReference type="SAM" id="Phobius"/>
    </source>
</evidence>
<dbReference type="PANTHER" id="PTHR30086:SF20">
    <property type="entry name" value="ARGININE EXPORTER PROTEIN ARGO-RELATED"/>
    <property type="match status" value="1"/>
</dbReference>
<dbReference type="PANTHER" id="PTHR30086">
    <property type="entry name" value="ARGININE EXPORTER PROTEIN ARGO"/>
    <property type="match status" value="1"/>
</dbReference>
<keyword evidence="8" id="KW-1185">Reference proteome</keyword>
<feature type="transmembrane region" description="Helical" evidence="6">
    <location>
        <begin position="6"/>
        <end position="28"/>
    </location>
</feature>
<proteinExistence type="predicted"/>
<feature type="transmembrane region" description="Helical" evidence="6">
    <location>
        <begin position="181"/>
        <end position="201"/>
    </location>
</feature>
<comment type="subcellular location">
    <subcellularLocation>
        <location evidence="1">Cell membrane</location>
        <topology evidence="1">Multi-pass membrane protein</topology>
    </subcellularLocation>
</comment>
<feature type="transmembrane region" description="Helical" evidence="6">
    <location>
        <begin position="213"/>
        <end position="235"/>
    </location>
</feature>
<accession>A0A4Y8Q623</accession>
<reference evidence="7 8" key="1">
    <citation type="submission" date="2017-03" db="EMBL/GenBank/DDBJ databases">
        <title>Isolation of Levoglucosan Utilizing Bacteria.</title>
        <authorList>
            <person name="Arya A.S."/>
        </authorList>
    </citation>
    <scope>NUCLEOTIDE SEQUENCE [LARGE SCALE GENOMIC DNA]</scope>
    <source>
        <strain evidence="7 8">MEC069</strain>
    </source>
</reference>
<dbReference type="RefSeq" id="WP_134750979.1">
    <property type="nucleotide sequence ID" value="NZ_MYFO02000006.1"/>
</dbReference>
<dbReference type="Proteomes" id="UP000298246">
    <property type="component" value="Unassembled WGS sequence"/>
</dbReference>
<dbReference type="GO" id="GO:0015171">
    <property type="term" value="F:amino acid transmembrane transporter activity"/>
    <property type="evidence" value="ECO:0007669"/>
    <property type="project" value="TreeGrafter"/>
</dbReference>
<dbReference type="OrthoDB" id="2974197at2"/>
<dbReference type="InterPro" id="IPR001123">
    <property type="entry name" value="LeuE-type"/>
</dbReference>
<feature type="transmembrane region" description="Helical" evidence="6">
    <location>
        <begin position="71"/>
        <end position="88"/>
    </location>
</feature>
<evidence type="ECO:0000256" key="3">
    <source>
        <dbReference type="ARBA" id="ARBA00022692"/>
    </source>
</evidence>
<evidence type="ECO:0000256" key="1">
    <source>
        <dbReference type="ARBA" id="ARBA00004651"/>
    </source>
</evidence>
<keyword evidence="4 6" id="KW-1133">Transmembrane helix</keyword>
<sequence>MSALHAFTQGFLFSLSLCFDLGLVNVALMRRGMERGFGAAFMLGFGSCFGDLFYLSLALLGVSAVFELAPVKWTLWLAGSGFLLYLAWKMLRSLRSAPEAARADAAAAAETASAKEPAGASAAGQAAPGQAAYRPQRYGRDFAAGIGLALSSPSAVAWFALVAGPMLGQMQVGRAELTSFMSGFFVAGLLWSLAMAAFSSLSGAMLGASAVRILALLSALLFVYFAVRIFLHGLAELAGYRLWPL</sequence>
<evidence type="ECO:0000256" key="4">
    <source>
        <dbReference type="ARBA" id="ARBA00022989"/>
    </source>
</evidence>
<protein>
    <recommendedName>
        <fullName evidence="9">Lysine transporter LysE</fullName>
    </recommendedName>
</protein>
<dbReference type="EMBL" id="MYFO01000006">
    <property type="protein sequence ID" value="TFE89753.1"/>
    <property type="molecule type" value="Genomic_DNA"/>
</dbReference>